<keyword evidence="6" id="KW-1003">Cell membrane</keyword>
<dbReference type="Pfam" id="PF23598">
    <property type="entry name" value="LRR_14"/>
    <property type="match status" value="2"/>
</dbReference>
<dbReference type="InterPro" id="IPR000719">
    <property type="entry name" value="Prot_kinase_dom"/>
</dbReference>
<keyword evidence="12 28" id="KW-0732">Signal</keyword>
<dbReference type="GO" id="GO:0004674">
    <property type="term" value="F:protein serine/threonine kinase activity"/>
    <property type="evidence" value="ECO:0007669"/>
    <property type="project" value="UniProtKB-KW"/>
</dbReference>
<evidence type="ECO:0000256" key="14">
    <source>
        <dbReference type="ARBA" id="ARBA00022741"/>
    </source>
</evidence>
<dbReference type="SUPFAM" id="SSF56112">
    <property type="entry name" value="Protein kinase-like (PK-like)"/>
    <property type="match status" value="1"/>
</dbReference>
<evidence type="ECO:0000256" key="19">
    <source>
        <dbReference type="ARBA" id="ARBA00023170"/>
    </source>
</evidence>
<dbReference type="PANTHER" id="PTHR27000:SF777">
    <property type="entry name" value="PROTEIN KINASE DOMAIN-CONTAINING PROTEIN"/>
    <property type="match status" value="1"/>
</dbReference>
<accession>A0AB40CRJ8</accession>
<dbReference type="GO" id="GO:0005886">
    <property type="term" value="C:plasma membrane"/>
    <property type="evidence" value="ECO:0007669"/>
    <property type="project" value="UniProtKB-SubCell"/>
</dbReference>
<keyword evidence="19" id="KW-0675">Receptor</keyword>
<dbReference type="InterPro" id="IPR017441">
    <property type="entry name" value="Protein_kinase_ATP_BS"/>
</dbReference>
<dbReference type="PROSITE" id="PS00108">
    <property type="entry name" value="PROTEIN_KINASE_ST"/>
    <property type="match status" value="1"/>
</dbReference>
<proteinExistence type="inferred from homology"/>
<keyword evidence="20" id="KW-0325">Glycoprotein</keyword>
<dbReference type="Proteomes" id="UP001515500">
    <property type="component" value="Chromosome 17"/>
</dbReference>
<evidence type="ECO:0000256" key="3">
    <source>
        <dbReference type="ARBA" id="ARBA00004479"/>
    </source>
</evidence>
<keyword evidence="15" id="KW-0418">Kinase</keyword>
<feature type="chain" id="PRO_5044345359" description="Receptor kinase-like protein Xa21" evidence="28">
    <location>
        <begin position="28"/>
        <end position="1040"/>
    </location>
</feature>
<evidence type="ECO:0000256" key="21">
    <source>
        <dbReference type="ARBA" id="ARBA00047899"/>
    </source>
</evidence>
<comment type="catalytic activity">
    <reaction evidence="21">
        <text>L-threonyl-[protein] + ATP = O-phospho-L-threonyl-[protein] + ADP + H(+)</text>
        <dbReference type="Rhea" id="RHEA:46608"/>
        <dbReference type="Rhea" id="RHEA-COMP:11060"/>
        <dbReference type="Rhea" id="RHEA-COMP:11605"/>
        <dbReference type="ChEBI" id="CHEBI:15378"/>
        <dbReference type="ChEBI" id="CHEBI:30013"/>
        <dbReference type="ChEBI" id="CHEBI:30616"/>
        <dbReference type="ChEBI" id="CHEBI:61977"/>
        <dbReference type="ChEBI" id="CHEBI:456216"/>
        <dbReference type="EC" id="2.7.11.1"/>
    </reaction>
</comment>
<feature type="binding site" evidence="26">
    <location>
        <position position="733"/>
    </location>
    <ligand>
        <name>ATP</name>
        <dbReference type="ChEBI" id="CHEBI:30616"/>
    </ligand>
</feature>
<dbReference type="PANTHER" id="PTHR27000">
    <property type="entry name" value="LEUCINE-RICH REPEAT RECEPTOR-LIKE PROTEIN KINASE FAMILY PROTEIN-RELATED"/>
    <property type="match status" value="1"/>
</dbReference>
<evidence type="ECO:0000256" key="2">
    <source>
        <dbReference type="ARBA" id="ARBA00004389"/>
    </source>
</evidence>
<evidence type="ECO:0000256" key="13">
    <source>
        <dbReference type="ARBA" id="ARBA00022737"/>
    </source>
</evidence>
<evidence type="ECO:0000256" key="25">
    <source>
        <dbReference type="ARBA" id="ARBA00072040"/>
    </source>
</evidence>
<dbReference type="Gene3D" id="3.30.200.20">
    <property type="entry name" value="Phosphorylase Kinase, domain 1"/>
    <property type="match status" value="1"/>
</dbReference>
<evidence type="ECO:0000313" key="31">
    <source>
        <dbReference type="RefSeq" id="XP_039142581.1"/>
    </source>
</evidence>
<dbReference type="PROSITE" id="PS50011">
    <property type="entry name" value="PROTEIN_KINASE_DOM"/>
    <property type="match status" value="1"/>
</dbReference>
<keyword evidence="18 27" id="KW-0472">Membrane</keyword>
<dbReference type="AlphaFoldDB" id="A0AB40CRJ8"/>
<dbReference type="FunFam" id="1.10.510.10:FF:000358">
    <property type="entry name" value="Putative leucine-rich repeat receptor-like serine/threonine-protein kinase"/>
    <property type="match status" value="1"/>
</dbReference>
<comment type="function">
    <text evidence="24">The processed protein kinase Xa21 chain released by protein cleavage after X.oryzae pv. oryzae protein Ax21 detection translocates into the nucleus where it can bind and regulate WRKY62, a transcription factor. Confers resistance to the bacterial pathogen X.oryzae pv. oryzae (Xoo).</text>
</comment>
<gene>
    <name evidence="31" type="primary">LOC120279958</name>
</gene>
<dbReference type="EC" id="2.7.11.1" evidence="5"/>
<keyword evidence="17 27" id="KW-1133">Transmembrane helix</keyword>
<evidence type="ECO:0000256" key="1">
    <source>
        <dbReference type="ARBA" id="ARBA00004162"/>
    </source>
</evidence>
<evidence type="ECO:0000259" key="29">
    <source>
        <dbReference type="PROSITE" id="PS50011"/>
    </source>
</evidence>
<evidence type="ECO:0000256" key="20">
    <source>
        <dbReference type="ARBA" id="ARBA00023180"/>
    </source>
</evidence>
<comment type="subcellular location">
    <subcellularLocation>
        <location evidence="1">Cell membrane</location>
        <topology evidence="1">Single-pass membrane protein</topology>
    </subcellularLocation>
    <subcellularLocation>
        <location evidence="2">Endoplasmic reticulum membrane</location>
        <topology evidence="2">Single-pass membrane protein</topology>
    </subcellularLocation>
    <subcellularLocation>
        <location evidence="3">Membrane</location>
        <topology evidence="3">Single-pass type I membrane protein</topology>
    </subcellularLocation>
</comment>
<evidence type="ECO:0000256" key="22">
    <source>
        <dbReference type="ARBA" id="ARBA00048679"/>
    </source>
</evidence>
<keyword evidence="13" id="KW-0677">Repeat</keyword>
<name>A0AB40CRJ8_DIOCR</name>
<evidence type="ECO:0000256" key="10">
    <source>
        <dbReference type="ARBA" id="ARBA00022679"/>
    </source>
</evidence>
<dbReference type="SMART" id="SM00369">
    <property type="entry name" value="LRR_TYP"/>
    <property type="match status" value="9"/>
</dbReference>
<comment type="catalytic activity">
    <reaction evidence="22">
        <text>L-seryl-[protein] + ATP = O-phospho-L-seryl-[protein] + ADP + H(+)</text>
        <dbReference type="Rhea" id="RHEA:17989"/>
        <dbReference type="Rhea" id="RHEA-COMP:9863"/>
        <dbReference type="Rhea" id="RHEA-COMP:11604"/>
        <dbReference type="ChEBI" id="CHEBI:15378"/>
        <dbReference type="ChEBI" id="CHEBI:29999"/>
        <dbReference type="ChEBI" id="CHEBI:30616"/>
        <dbReference type="ChEBI" id="CHEBI:83421"/>
        <dbReference type="ChEBI" id="CHEBI:456216"/>
        <dbReference type="EC" id="2.7.11.1"/>
    </reaction>
</comment>
<dbReference type="Gene3D" id="3.80.10.10">
    <property type="entry name" value="Ribonuclease Inhibitor"/>
    <property type="match status" value="3"/>
</dbReference>
<dbReference type="PRINTS" id="PR00019">
    <property type="entry name" value="LEURICHRPT"/>
</dbReference>
<dbReference type="Pfam" id="PF00560">
    <property type="entry name" value="LRR_1"/>
    <property type="match status" value="3"/>
</dbReference>
<evidence type="ECO:0000256" key="23">
    <source>
        <dbReference type="ARBA" id="ARBA00054320"/>
    </source>
</evidence>
<keyword evidence="11 27" id="KW-0812">Transmembrane</keyword>
<evidence type="ECO:0000256" key="4">
    <source>
        <dbReference type="ARBA" id="ARBA00008684"/>
    </source>
</evidence>
<evidence type="ECO:0000256" key="7">
    <source>
        <dbReference type="ARBA" id="ARBA00022527"/>
    </source>
</evidence>
<dbReference type="InterPro" id="IPR055414">
    <property type="entry name" value="LRR_R13L4/SHOC2-like"/>
</dbReference>
<evidence type="ECO:0000256" key="26">
    <source>
        <dbReference type="PROSITE-ProRule" id="PRU10141"/>
    </source>
</evidence>
<evidence type="ECO:0000256" key="5">
    <source>
        <dbReference type="ARBA" id="ARBA00012513"/>
    </source>
</evidence>
<organism evidence="30 31">
    <name type="scientific">Dioscorea cayennensis subsp. rotundata</name>
    <name type="common">White Guinea yam</name>
    <name type="synonym">Dioscorea rotundata</name>
    <dbReference type="NCBI Taxonomy" id="55577"/>
    <lineage>
        <taxon>Eukaryota</taxon>
        <taxon>Viridiplantae</taxon>
        <taxon>Streptophyta</taxon>
        <taxon>Embryophyta</taxon>
        <taxon>Tracheophyta</taxon>
        <taxon>Spermatophyta</taxon>
        <taxon>Magnoliopsida</taxon>
        <taxon>Liliopsida</taxon>
        <taxon>Dioscoreales</taxon>
        <taxon>Dioscoreaceae</taxon>
        <taxon>Dioscorea</taxon>
    </lineage>
</organism>
<evidence type="ECO:0000256" key="9">
    <source>
        <dbReference type="ARBA" id="ARBA00022614"/>
    </source>
</evidence>
<dbReference type="GO" id="GO:0005789">
    <property type="term" value="C:endoplasmic reticulum membrane"/>
    <property type="evidence" value="ECO:0007669"/>
    <property type="project" value="UniProtKB-SubCell"/>
</dbReference>
<dbReference type="InterPro" id="IPR003591">
    <property type="entry name" value="Leu-rich_rpt_typical-subtyp"/>
</dbReference>
<dbReference type="Pfam" id="PF08263">
    <property type="entry name" value="LRRNT_2"/>
    <property type="match status" value="1"/>
</dbReference>
<evidence type="ECO:0000256" key="16">
    <source>
        <dbReference type="ARBA" id="ARBA00022840"/>
    </source>
</evidence>
<dbReference type="SUPFAM" id="SSF52058">
    <property type="entry name" value="L domain-like"/>
    <property type="match status" value="2"/>
</dbReference>
<dbReference type="CDD" id="cd14066">
    <property type="entry name" value="STKc_IRAK"/>
    <property type="match status" value="1"/>
</dbReference>
<keyword evidence="14 26" id="KW-0547">Nucleotide-binding</keyword>
<evidence type="ECO:0000256" key="15">
    <source>
        <dbReference type="ARBA" id="ARBA00022777"/>
    </source>
</evidence>
<feature type="signal peptide" evidence="28">
    <location>
        <begin position="1"/>
        <end position="27"/>
    </location>
</feature>
<evidence type="ECO:0000256" key="8">
    <source>
        <dbReference type="ARBA" id="ARBA00022553"/>
    </source>
</evidence>
<keyword evidence="16 26" id="KW-0067">ATP-binding</keyword>
<dbReference type="RefSeq" id="XP_039142581.1">
    <property type="nucleotide sequence ID" value="XM_039286647.1"/>
</dbReference>
<evidence type="ECO:0000256" key="24">
    <source>
        <dbReference type="ARBA" id="ARBA00056628"/>
    </source>
</evidence>
<feature type="domain" description="Protein kinase" evidence="29">
    <location>
        <begin position="704"/>
        <end position="1014"/>
    </location>
</feature>
<dbReference type="Gene3D" id="1.10.510.10">
    <property type="entry name" value="Transferase(Phosphotransferase) domain 1"/>
    <property type="match status" value="1"/>
</dbReference>
<comment type="similarity">
    <text evidence="4">Belongs to the protein kinase superfamily. Ser/Thr protein kinase family.</text>
</comment>
<evidence type="ECO:0000256" key="6">
    <source>
        <dbReference type="ARBA" id="ARBA00022475"/>
    </source>
</evidence>
<keyword evidence="30" id="KW-1185">Reference proteome</keyword>
<evidence type="ECO:0000313" key="30">
    <source>
        <dbReference type="Proteomes" id="UP001515500"/>
    </source>
</evidence>
<feature type="transmembrane region" description="Helical" evidence="27">
    <location>
        <begin position="649"/>
        <end position="673"/>
    </location>
</feature>
<comment type="function">
    <text evidence="23">Receptor kinase that detects X.oryzae pv. oryzae protein Ax21 to promote innate immunity. Following X.oryzae pv. oryzae protein Ax21 detection, undergoes cleavage, releasing the processed protein kinase Xa21 chain.</text>
</comment>
<dbReference type="InterPro" id="IPR008271">
    <property type="entry name" value="Ser/Thr_kinase_AS"/>
</dbReference>
<dbReference type="FunFam" id="3.30.200.20:FF:000432">
    <property type="entry name" value="LRR receptor-like serine/threonine-protein kinase EFR"/>
    <property type="match status" value="1"/>
</dbReference>
<evidence type="ECO:0000256" key="17">
    <source>
        <dbReference type="ARBA" id="ARBA00022989"/>
    </source>
</evidence>
<evidence type="ECO:0000256" key="12">
    <source>
        <dbReference type="ARBA" id="ARBA00022729"/>
    </source>
</evidence>
<keyword evidence="8" id="KW-0597">Phosphoprotein</keyword>
<dbReference type="Pfam" id="PF00069">
    <property type="entry name" value="Pkinase"/>
    <property type="match status" value="1"/>
</dbReference>
<dbReference type="InterPro" id="IPR011009">
    <property type="entry name" value="Kinase-like_dom_sf"/>
</dbReference>
<sequence>MPFSSSIMPISFLFLCILCCKTALGAAEITSNTTDHEALVSFMSMISKDPLRVLSTWRNQSLHHCQWTGVSCSNNHQPQRVTSLILDSLMLAGTLSPSLANLTFLQTIILSNNYFSGTIPPELGRLLRLQTLVLSNNSLDGEIPTNITSCLSLQNLSLDTNMLTGEIPAELGKLVNLVRLRLYTNNLTGSIPASVGNLTSLVSLDLSENSLEGDIPDTIGKLVKLGFLQLSINRLSGKLPSSLCNFSFAYYIDVGLNQLYGEVPWNMGSNLPSVRRLYLDSNQFQGSIPVWLSNASRLERLGLEENQFNGVVPPELGMLPSLSWLALGNNQLGAQTTSDWEFLNALTNCSNLQILEFSDNLFNSMLPSSIANLSTQLQWLSMENNKITGSIPEEMGRYINMTVLLMHDNLLSGSIPTSIGRLQSLHRLSLSENRFSGEIPSSLGNLTQLNELNLGGNGFEGNIPGSLGNLQNLNFLNLSCNKLKGSIPKEVVSLSSLSKFLDVSYNFLIGPLPLEVGSLKNLVGFNLSENQLSGEIPSTIGQCLLLEYLLLEGNSFEGTIPSSLSNLKGLQQLDLSHNNLSGQIPEFLESFQFLNYLNLSFNNFEGDVPKGGIFRNLTAASLIGNSKLCRSDQSCSFKAAEGRHITTTVIVIIVVISIFLALFLLSLFVFSYYRQKSRTSFIMADMDYHSNVSYAELARATDGFSTSNLIGAGSFGTVYKGIMERDEKIVAVKVLNLQSQGAEKSFLAECEALRNIRHRNLVKILTTCASLDPQGNGFKALVFEFMPNESLEKWLHPQTSDGYNFMKLSFIQRLNIAIDVASALDYLHHHIQTPIVHCDVKPSNILLDIDMVAHVTDFGLARLLSRTASGSSTMSSTSIGLRGSIGYVPPEYGMDERVSTNGDVYSYGILLLEMFTGKRPTDETFNDGLNLHKFVELAFPDRVMEIISQDLIVEDADIKDGKDDSTTSYARTRLQMCLIKIIWIALSCSRESPKYRNNMGNVGRELLEARDLFLEGSDSTMKNQTTVLETETAALQEILE</sequence>
<keyword evidence="10" id="KW-0808">Transferase</keyword>
<dbReference type="InterPro" id="IPR032675">
    <property type="entry name" value="LRR_dom_sf"/>
</dbReference>
<dbReference type="SMART" id="SM00220">
    <property type="entry name" value="S_TKc"/>
    <property type="match status" value="1"/>
</dbReference>
<dbReference type="FunFam" id="3.80.10.10:FF:000288">
    <property type="entry name" value="LRR receptor-like serine/threonine-protein kinase EFR"/>
    <property type="match status" value="1"/>
</dbReference>
<dbReference type="GeneID" id="120279958"/>
<evidence type="ECO:0000256" key="18">
    <source>
        <dbReference type="ARBA" id="ARBA00023136"/>
    </source>
</evidence>
<protein>
    <recommendedName>
        <fullName evidence="25">Receptor kinase-like protein Xa21</fullName>
        <ecNumber evidence="5">2.7.11.1</ecNumber>
    </recommendedName>
</protein>
<dbReference type="FunFam" id="3.80.10.10:FF:000095">
    <property type="entry name" value="LRR receptor-like serine/threonine-protein kinase GSO1"/>
    <property type="match status" value="1"/>
</dbReference>
<dbReference type="PROSITE" id="PS51450">
    <property type="entry name" value="LRR"/>
    <property type="match status" value="1"/>
</dbReference>
<evidence type="ECO:0000256" key="28">
    <source>
        <dbReference type="SAM" id="SignalP"/>
    </source>
</evidence>
<evidence type="ECO:0000256" key="27">
    <source>
        <dbReference type="SAM" id="Phobius"/>
    </source>
</evidence>
<keyword evidence="9" id="KW-0433">Leucine-rich repeat</keyword>
<dbReference type="InterPro" id="IPR013210">
    <property type="entry name" value="LRR_N_plant-typ"/>
</dbReference>
<dbReference type="PROSITE" id="PS00107">
    <property type="entry name" value="PROTEIN_KINASE_ATP"/>
    <property type="match status" value="1"/>
</dbReference>
<evidence type="ECO:0000256" key="11">
    <source>
        <dbReference type="ARBA" id="ARBA00022692"/>
    </source>
</evidence>
<dbReference type="InterPro" id="IPR001611">
    <property type="entry name" value="Leu-rich_rpt"/>
</dbReference>
<dbReference type="GO" id="GO:0005524">
    <property type="term" value="F:ATP binding"/>
    <property type="evidence" value="ECO:0007669"/>
    <property type="project" value="UniProtKB-UniRule"/>
</dbReference>
<reference evidence="31" key="1">
    <citation type="submission" date="2025-08" db="UniProtKB">
        <authorList>
            <consortium name="RefSeq"/>
        </authorList>
    </citation>
    <scope>IDENTIFICATION</scope>
</reference>
<keyword evidence="7" id="KW-0723">Serine/threonine-protein kinase</keyword>